<comment type="caution">
    <text evidence="1">The sequence shown here is derived from an EMBL/GenBank/DDBJ whole genome shotgun (WGS) entry which is preliminary data.</text>
</comment>
<evidence type="ECO:0000313" key="2">
    <source>
        <dbReference type="Proteomes" id="UP000198406"/>
    </source>
</evidence>
<keyword evidence="2" id="KW-1185">Reference proteome</keyword>
<reference evidence="1 2" key="1">
    <citation type="journal article" date="2015" name="Plant Cell">
        <title>Oil accumulation by the oleaginous diatom Fistulifera solaris as revealed by the genome and transcriptome.</title>
        <authorList>
            <person name="Tanaka T."/>
            <person name="Maeda Y."/>
            <person name="Veluchamy A."/>
            <person name="Tanaka M."/>
            <person name="Abida H."/>
            <person name="Marechal E."/>
            <person name="Bowler C."/>
            <person name="Muto M."/>
            <person name="Sunaga Y."/>
            <person name="Tanaka M."/>
            <person name="Yoshino T."/>
            <person name="Taniguchi T."/>
            <person name="Fukuda Y."/>
            <person name="Nemoto M."/>
            <person name="Matsumoto M."/>
            <person name="Wong P.S."/>
            <person name="Aburatani S."/>
            <person name="Fujibuchi W."/>
        </authorList>
    </citation>
    <scope>NUCLEOTIDE SEQUENCE [LARGE SCALE GENOMIC DNA]</scope>
    <source>
        <strain evidence="1 2">JPCC DA0580</strain>
    </source>
</reference>
<dbReference type="EMBL" id="BDSP01000253">
    <property type="protein sequence ID" value="GAX27243.1"/>
    <property type="molecule type" value="Genomic_DNA"/>
</dbReference>
<dbReference type="InParanoid" id="A0A1Z5KLQ0"/>
<gene>
    <name evidence="1" type="ORF">FisN_13Lh200</name>
</gene>
<sequence>MSSSQPRLGSLTSLTAAIDKQLIGRSSTGPGLRNSLGRPRLLSDSSMTSVVQYNSQQEFMDNISPDASLSLMNRRHIEVMKHVAVVFARPLIDSLITVEYASRIRRLVKALKFEEYNPDLVCFVETETVRHTCLAKKSKVPASSAGYIFFRHLCAAQGVSLKSNLEVYIQGVDHPRSPSSAHTEDPEFDSSLRDDVPLDPEYLALVGVTDILDHSYLPAWRQEAKRLRVKVSLVSSDYHICQIHDVQQRSPRQSALRALNTVTKPSNTTVETKWSFMYTTTAPILSKDKVQGFFYKCYITAQQLYPVVINLRGVANNREFFQRENYLSLVSARRSLVTDMERIYNVQPSLKSVHHLSIYSGNRVDETQTETKKPVDVVLESALLSLGRCCDLVRPAGLLTGSVTSADWKLAYSILEQAVDQILITCDPDEPLDPLEWGKLAEERIFNITVGVETEVDQF</sequence>
<protein>
    <submittedName>
        <fullName evidence="1">Uncharacterized protein</fullName>
    </submittedName>
</protein>
<dbReference type="AlphaFoldDB" id="A0A1Z5KLQ0"/>
<organism evidence="1 2">
    <name type="scientific">Fistulifera solaris</name>
    <name type="common">Oleaginous diatom</name>
    <dbReference type="NCBI Taxonomy" id="1519565"/>
    <lineage>
        <taxon>Eukaryota</taxon>
        <taxon>Sar</taxon>
        <taxon>Stramenopiles</taxon>
        <taxon>Ochrophyta</taxon>
        <taxon>Bacillariophyta</taxon>
        <taxon>Bacillariophyceae</taxon>
        <taxon>Bacillariophycidae</taxon>
        <taxon>Naviculales</taxon>
        <taxon>Naviculaceae</taxon>
        <taxon>Fistulifera</taxon>
    </lineage>
</organism>
<name>A0A1Z5KLQ0_FISSO</name>
<proteinExistence type="predicted"/>
<accession>A0A1Z5KLQ0</accession>
<evidence type="ECO:0000313" key="1">
    <source>
        <dbReference type="EMBL" id="GAX27243.1"/>
    </source>
</evidence>
<dbReference type="Proteomes" id="UP000198406">
    <property type="component" value="Unassembled WGS sequence"/>
</dbReference>
<dbReference type="OrthoDB" id="43011at2759"/>